<dbReference type="InterPro" id="IPR036921">
    <property type="entry name" value="PurM-like_N_sf"/>
</dbReference>
<dbReference type="STRING" id="3880.G7JBE8"/>
<organism evidence="2 4">
    <name type="scientific">Medicago truncatula</name>
    <name type="common">Barrel medic</name>
    <name type="synonym">Medicago tribuloides</name>
    <dbReference type="NCBI Taxonomy" id="3880"/>
    <lineage>
        <taxon>Eukaryota</taxon>
        <taxon>Viridiplantae</taxon>
        <taxon>Streptophyta</taxon>
        <taxon>Embryophyta</taxon>
        <taxon>Tracheophyta</taxon>
        <taxon>Spermatophyta</taxon>
        <taxon>Magnoliopsida</taxon>
        <taxon>eudicotyledons</taxon>
        <taxon>Gunneridae</taxon>
        <taxon>Pentapetalae</taxon>
        <taxon>rosids</taxon>
        <taxon>fabids</taxon>
        <taxon>Fabales</taxon>
        <taxon>Fabaceae</taxon>
        <taxon>Papilionoideae</taxon>
        <taxon>50 kb inversion clade</taxon>
        <taxon>NPAAA clade</taxon>
        <taxon>Hologalegina</taxon>
        <taxon>IRL clade</taxon>
        <taxon>Trifolieae</taxon>
        <taxon>Medicago</taxon>
    </lineage>
</organism>
<dbReference type="InterPro" id="IPR036676">
    <property type="entry name" value="PurM-like_C_sf"/>
</dbReference>
<dbReference type="SMART" id="SM01211">
    <property type="entry name" value="GATase_5"/>
    <property type="match status" value="1"/>
</dbReference>
<dbReference type="Proteomes" id="UP000002051">
    <property type="component" value="Chromosome 3"/>
</dbReference>
<dbReference type="AlphaFoldDB" id="G7JBE8"/>
<accession>G7JBE8</accession>
<name>G7JBE8_MEDTR</name>
<reference evidence="2 4" key="2">
    <citation type="journal article" date="2014" name="BMC Genomics">
        <title>An improved genome release (version Mt4.0) for the model legume Medicago truncatula.</title>
        <authorList>
            <person name="Tang H."/>
            <person name="Krishnakumar V."/>
            <person name="Bidwell S."/>
            <person name="Rosen B."/>
            <person name="Chan A."/>
            <person name="Zhou S."/>
            <person name="Gentzbittel L."/>
            <person name="Childs K.L."/>
            <person name="Yandell M."/>
            <person name="Gundlach H."/>
            <person name="Mayer K.F."/>
            <person name="Schwartz D.C."/>
            <person name="Town C.D."/>
        </authorList>
    </citation>
    <scope>GENOME REANNOTATION</scope>
    <source>
        <strain evidence="2">A17</strain>
        <strain evidence="3 4">cv. Jemalong A17</strain>
    </source>
</reference>
<dbReference type="EMBL" id="CM001219">
    <property type="protein sequence ID" value="AES72003.2"/>
    <property type="molecule type" value="Genomic_DNA"/>
</dbReference>
<dbReference type="PANTHER" id="PTHR10099">
    <property type="entry name" value="PHOSPHORIBOSYLFORMYLGLYCINAMIDINE SYNTHASE"/>
    <property type="match status" value="1"/>
</dbReference>
<proteinExistence type="predicted"/>
<keyword evidence="4" id="KW-1185">Reference proteome</keyword>
<dbReference type="Gene3D" id="3.40.50.880">
    <property type="match status" value="2"/>
</dbReference>
<dbReference type="Gene3D" id="3.90.650.10">
    <property type="entry name" value="PurM-like C-terminal domain"/>
    <property type="match status" value="1"/>
</dbReference>
<dbReference type="EnsemblPlants" id="AES72003">
    <property type="protein sequence ID" value="AES72003"/>
    <property type="gene ID" value="MTR_3g085010"/>
</dbReference>
<dbReference type="eggNOG" id="KOG1907">
    <property type="taxonomic scope" value="Eukaryota"/>
</dbReference>
<dbReference type="SUPFAM" id="SSF52317">
    <property type="entry name" value="Class I glutamine amidotransferase-like"/>
    <property type="match status" value="1"/>
</dbReference>
<evidence type="ECO:0000259" key="1">
    <source>
        <dbReference type="Pfam" id="PF02769"/>
    </source>
</evidence>
<dbReference type="PANTHER" id="PTHR10099:SF1">
    <property type="entry name" value="PHOSPHORIBOSYLFORMYLGLYCINAMIDINE SYNTHASE"/>
    <property type="match status" value="1"/>
</dbReference>
<keyword evidence="2" id="KW-0315">Glutamine amidotransferase</keyword>
<dbReference type="CDD" id="cd02204">
    <property type="entry name" value="PurL_repeat2"/>
    <property type="match status" value="1"/>
</dbReference>
<dbReference type="Pfam" id="PF02769">
    <property type="entry name" value="AIRS_C"/>
    <property type="match status" value="1"/>
</dbReference>
<dbReference type="HOGENOM" id="CLU_361083_0_0_1"/>
<evidence type="ECO:0000313" key="3">
    <source>
        <dbReference type="EnsemblPlants" id="AES72003"/>
    </source>
</evidence>
<evidence type="ECO:0000313" key="2">
    <source>
        <dbReference type="EMBL" id="AES72003.2"/>
    </source>
</evidence>
<protein>
    <submittedName>
        <fullName evidence="2">CobB/CobQ-like glutamine amidotransferase domain protein</fullName>
    </submittedName>
</protein>
<accession>A0A0C3VKV6</accession>
<feature type="domain" description="PurM-like C-terminal" evidence="1">
    <location>
        <begin position="176"/>
        <end position="304"/>
    </location>
</feature>
<reference evidence="3" key="3">
    <citation type="submission" date="2015-04" db="UniProtKB">
        <authorList>
            <consortium name="EnsemblPlants"/>
        </authorList>
    </citation>
    <scope>IDENTIFICATION</scope>
    <source>
        <strain evidence="3">cv. Jemalong A17</strain>
    </source>
</reference>
<dbReference type="Pfam" id="PF13507">
    <property type="entry name" value="GATase_5"/>
    <property type="match status" value="1"/>
</dbReference>
<dbReference type="PaxDb" id="3880-AES72003"/>
<gene>
    <name evidence="2" type="ordered locus">MTR_3g085010</name>
</gene>
<evidence type="ECO:0000313" key="4">
    <source>
        <dbReference type="Proteomes" id="UP000002051"/>
    </source>
</evidence>
<reference evidence="2 4" key="1">
    <citation type="journal article" date="2011" name="Nature">
        <title>The Medicago genome provides insight into the evolution of rhizobial symbioses.</title>
        <authorList>
            <person name="Young N.D."/>
            <person name="Debelle F."/>
            <person name="Oldroyd G.E."/>
            <person name="Geurts R."/>
            <person name="Cannon S.B."/>
            <person name="Udvardi M.K."/>
            <person name="Benedito V.A."/>
            <person name="Mayer K.F."/>
            <person name="Gouzy J."/>
            <person name="Schoof H."/>
            <person name="Van de Peer Y."/>
            <person name="Proost S."/>
            <person name="Cook D.R."/>
            <person name="Meyers B.C."/>
            <person name="Spannagl M."/>
            <person name="Cheung F."/>
            <person name="De Mita S."/>
            <person name="Krishnakumar V."/>
            <person name="Gundlach H."/>
            <person name="Zhou S."/>
            <person name="Mudge J."/>
            <person name="Bharti A.K."/>
            <person name="Murray J.D."/>
            <person name="Naoumkina M.A."/>
            <person name="Rosen B."/>
            <person name="Silverstein K.A."/>
            <person name="Tang H."/>
            <person name="Rombauts S."/>
            <person name="Zhao P.X."/>
            <person name="Zhou P."/>
            <person name="Barbe V."/>
            <person name="Bardou P."/>
            <person name="Bechner M."/>
            <person name="Bellec A."/>
            <person name="Berger A."/>
            <person name="Berges H."/>
            <person name="Bidwell S."/>
            <person name="Bisseling T."/>
            <person name="Choisne N."/>
            <person name="Couloux A."/>
            <person name="Denny R."/>
            <person name="Deshpande S."/>
            <person name="Dai X."/>
            <person name="Doyle J.J."/>
            <person name="Dudez A.M."/>
            <person name="Farmer A.D."/>
            <person name="Fouteau S."/>
            <person name="Franken C."/>
            <person name="Gibelin C."/>
            <person name="Gish J."/>
            <person name="Goldstein S."/>
            <person name="Gonzalez A.J."/>
            <person name="Green P.J."/>
            <person name="Hallab A."/>
            <person name="Hartog M."/>
            <person name="Hua A."/>
            <person name="Humphray S.J."/>
            <person name="Jeong D.H."/>
            <person name="Jing Y."/>
            <person name="Jocker A."/>
            <person name="Kenton S.M."/>
            <person name="Kim D.J."/>
            <person name="Klee K."/>
            <person name="Lai H."/>
            <person name="Lang C."/>
            <person name="Lin S."/>
            <person name="Macmil S.L."/>
            <person name="Magdelenat G."/>
            <person name="Matthews L."/>
            <person name="McCorrison J."/>
            <person name="Monaghan E.L."/>
            <person name="Mun J.H."/>
            <person name="Najar F.Z."/>
            <person name="Nicholson C."/>
            <person name="Noirot C."/>
            <person name="O'Bleness M."/>
            <person name="Paule C.R."/>
            <person name="Poulain J."/>
            <person name="Prion F."/>
            <person name="Qin B."/>
            <person name="Qu C."/>
            <person name="Retzel E.F."/>
            <person name="Riddle C."/>
            <person name="Sallet E."/>
            <person name="Samain S."/>
            <person name="Samson N."/>
            <person name="Sanders I."/>
            <person name="Saurat O."/>
            <person name="Scarpelli C."/>
            <person name="Schiex T."/>
            <person name="Segurens B."/>
            <person name="Severin A.J."/>
            <person name="Sherrier D.J."/>
            <person name="Shi R."/>
            <person name="Sims S."/>
            <person name="Singer S.R."/>
            <person name="Sinharoy S."/>
            <person name="Sterck L."/>
            <person name="Viollet A."/>
            <person name="Wang B.B."/>
            <person name="Wang K."/>
            <person name="Wang M."/>
            <person name="Wang X."/>
            <person name="Warfsmann J."/>
            <person name="Weissenbach J."/>
            <person name="White D.D."/>
            <person name="White J.D."/>
            <person name="Wiley G.B."/>
            <person name="Wincker P."/>
            <person name="Xing Y."/>
            <person name="Yang L."/>
            <person name="Yao Z."/>
            <person name="Ying F."/>
            <person name="Zhai J."/>
            <person name="Zhou L."/>
            <person name="Zuber A."/>
            <person name="Denarie J."/>
            <person name="Dixon R.A."/>
            <person name="May G.D."/>
            <person name="Schwartz D.C."/>
            <person name="Rogers J."/>
            <person name="Quetier F."/>
            <person name="Town C.D."/>
            <person name="Roe B.A."/>
        </authorList>
    </citation>
    <scope>NUCLEOTIDE SEQUENCE [LARGE SCALE GENOMIC DNA]</scope>
    <source>
        <strain evidence="2">A17</strain>
        <strain evidence="3 4">cv. Jemalong A17</strain>
    </source>
</reference>
<dbReference type="SUPFAM" id="SSF56042">
    <property type="entry name" value="PurM C-terminal domain-like"/>
    <property type="match status" value="1"/>
</dbReference>
<dbReference type="SUPFAM" id="SSF55326">
    <property type="entry name" value="PurM N-terminal domain-like"/>
    <property type="match status" value="1"/>
</dbReference>
<dbReference type="InterPro" id="IPR010918">
    <property type="entry name" value="PurM-like_C_dom"/>
</dbReference>
<dbReference type="InterPro" id="IPR029062">
    <property type="entry name" value="Class_I_gatase-like"/>
</dbReference>
<sequence length="775" mass="85476">MAASGEIGLSEFLQGTCRQTLFLVKKPHKQTRQLLWGTLCNRGRVLSSTPKSLRLRCQAQQSPRVVVSGGSAASTVQEQSGLVVEKSPAQVIHFYRVPFIQESAVAEVTSLSDVKASGNWMYAAKLDGEGAAMYDAAVSLSEAMIELGIAIDGGKDSSSFRKRSCEGSRKSWKAPIGGSALAQAFNQVGDECPDFDDIPYLKKVFEGIQELLTEELISAGHDISNGGLLVCSLEMAFAGNCGLVLDLNSQGKSLFQTLYAEEHGLVLEVSKKNLAIVMDKLNSVGVLVETIGHVTVNPSIEVKVDGVTCLEEKTSILRDIWEDTSFQLGKFQRLASCVDMEREGLKHRYEPSWKLTYTPSFTDDKHTSAALKPKVAVIRKEGSNGDREMAAAFHAAGFEPWDVTMSDLLNGLVSLQEFRGIFQEFYKRPDTFSLGVCNGCQLMSLLGWVPGPQVGGVNGVGGDLSQPRFIHNESGRFECRFTNVTIKDSPAIMFKGMTGSTMGIWTAHGEGRAYFQDEDVLQRVVHSELAPIRYCDDAGNPTETYPFNVNGSPLGIAAICSPDGRHLFPWHPKSWNIDKKGPSPWLRMFQNARDWSSICHGLEIIDSHRSAALRQSSYRLSLRPRESRLTVPVDKVDVGGQTFHDDNIEKDSILFTCSNCKNRAQLDVNEADNNSNLQLVPFDCSGSADKPKKQVLKAVEKVLAGSIRREMALEEFCAKQNSEIMQLNRLVQQYKNGRDYNAIIAQTRDEKILRLESLMDGVLPTEEFMDENSSP</sequence>